<accession>A0AAU8FNI7</accession>
<gene>
    <name evidence="1" type="ORF">ABV298_04885</name>
</gene>
<dbReference type="AlphaFoldDB" id="A0AAU8FNI7"/>
<evidence type="ECO:0008006" key="2">
    <source>
        <dbReference type="Google" id="ProtNLM"/>
    </source>
</evidence>
<dbReference type="PROSITE" id="PS51257">
    <property type="entry name" value="PROKAR_LIPOPROTEIN"/>
    <property type="match status" value="1"/>
</dbReference>
<protein>
    <recommendedName>
        <fullName evidence="2">DUF4843 domain-containing protein</fullName>
    </recommendedName>
</protein>
<organism evidence="1">
    <name type="scientific">Dyadobacter sp. 676</name>
    <dbReference type="NCBI Taxonomy" id="3088362"/>
    <lineage>
        <taxon>Bacteria</taxon>
        <taxon>Pseudomonadati</taxon>
        <taxon>Bacteroidota</taxon>
        <taxon>Cytophagia</taxon>
        <taxon>Cytophagales</taxon>
        <taxon>Spirosomataceae</taxon>
        <taxon>Dyadobacter</taxon>
    </lineage>
</organism>
<dbReference type="EMBL" id="CP159289">
    <property type="protein sequence ID" value="XCH25759.1"/>
    <property type="molecule type" value="Genomic_DNA"/>
</dbReference>
<name>A0AAU8FNI7_9BACT</name>
<dbReference type="RefSeq" id="WP_353721056.1">
    <property type="nucleotide sequence ID" value="NZ_CP159289.1"/>
</dbReference>
<reference evidence="1" key="1">
    <citation type="submission" date="2024-06" db="EMBL/GenBank/DDBJ databases">
        <title>Sequencing and assembly of the genome of Dyadobacter sp. strain 676, a symbiont of Cyamopsis tetragonoloba.</title>
        <authorList>
            <person name="Guro P."/>
            <person name="Sazanova A."/>
            <person name="Kuznetsova I."/>
            <person name="Belimov A."/>
            <person name="Safronova V."/>
        </authorList>
    </citation>
    <scope>NUCLEOTIDE SEQUENCE</scope>
    <source>
        <strain evidence="1">676</strain>
    </source>
</reference>
<evidence type="ECO:0000313" key="1">
    <source>
        <dbReference type="EMBL" id="XCH25759.1"/>
    </source>
</evidence>
<proteinExistence type="predicted"/>
<sequence length="206" mass="23505">MSRILIWLFIILAFSCKDDEKFDPNNYDGQYPRNLDGSEMKTYNTQVIGGKIEGYFNGHSWNHAPFLSINVTRFDPPKTTANEPEVIINIATMLTGSQIEPCLMESFLVRAPLKVSTTSINDFTKLHDPEYAHVKFTSINCDAGKDQYALDRSKPSIVKITQYDIENKEIHAEYDVYFSMIVRNSNFGPVYPEKVHLQGKLVAKVK</sequence>